<reference evidence="9 10" key="1">
    <citation type="submission" date="2018-05" db="EMBL/GenBank/DDBJ databases">
        <title>Genome of Sphingosinicella humi QZX222.</title>
        <authorList>
            <person name="Qiao Z."/>
            <person name="Wang G."/>
        </authorList>
    </citation>
    <scope>NUCLEOTIDE SEQUENCE [LARGE SCALE GENOMIC DNA]</scope>
    <source>
        <strain evidence="9 10">QZX222</strain>
    </source>
</reference>
<sequence length="207" mass="21316">MNETVAAVGPWLQYLDHAGIAVFALSGALVAAAKRQTLVTFIFFAVITGVGGGTVRDLLIGAPVFWIETNLFLFLCVAAGFIVWFLPARIWQGSALLWLDAFGLAAYATFGAAKGLAYGVAPLPALGMGVLTACLGGIIRDVLSGEPSILMRPELYVTAAALSAALMVGLLLLGLPGPIAGAIAALAGFALRGAAIRKGWSLPAYGR</sequence>
<evidence type="ECO:0000259" key="8">
    <source>
        <dbReference type="Pfam" id="PF03458"/>
    </source>
</evidence>
<gene>
    <name evidence="9" type="ORF">DF286_06665</name>
</gene>
<dbReference type="GO" id="GO:0005886">
    <property type="term" value="C:plasma membrane"/>
    <property type="evidence" value="ECO:0007669"/>
    <property type="project" value="UniProtKB-SubCell"/>
</dbReference>
<comment type="caution">
    <text evidence="9">The sequence shown here is derived from an EMBL/GenBank/DDBJ whole genome shotgun (WGS) entry which is preliminary data.</text>
</comment>
<dbReference type="Pfam" id="PF03458">
    <property type="entry name" value="Gly_transporter"/>
    <property type="match status" value="2"/>
</dbReference>
<name>A0A2U2J2S4_9SPHN</name>
<feature type="domain" description="Glycine transporter" evidence="8">
    <location>
        <begin position="14"/>
        <end position="86"/>
    </location>
</feature>
<dbReference type="PANTHER" id="PTHR30506">
    <property type="entry name" value="INNER MEMBRANE PROTEIN"/>
    <property type="match status" value="1"/>
</dbReference>
<protein>
    <recommendedName>
        <fullName evidence="8">Glycine transporter domain-containing protein</fullName>
    </recommendedName>
</protein>
<feature type="transmembrane region" description="Helical" evidence="7">
    <location>
        <begin position="12"/>
        <end position="31"/>
    </location>
</feature>
<dbReference type="Proteomes" id="UP000245916">
    <property type="component" value="Unassembled WGS sequence"/>
</dbReference>
<feature type="transmembrane region" description="Helical" evidence="7">
    <location>
        <begin position="71"/>
        <end position="88"/>
    </location>
</feature>
<feature type="transmembrane region" description="Helical" evidence="7">
    <location>
        <begin position="125"/>
        <end position="143"/>
    </location>
</feature>
<dbReference type="OrthoDB" id="9791874at2"/>
<evidence type="ECO:0000313" key="10">
    <source>
        <dbReference type="Proteomes" id="UP000245916"/>
    </source>
</evidence>
<evidence type="ECO:0000256" key="4">
    <source>
        <dbReference type="ARBA" id="ARBA00022692"/>
    </source>
</evidence>
<comment type="similarity">
    <text evidence="2">Belongs to the UPF0126 family.</text>
</comment>
<evidence type="ECO:0000256" key="6">
    <source>
        <dbReference type="ARBA" id="ARBA00023136"/>
    </source>
</evidence>
<keyword evidence="10" id="KW-1185">Reference proteome</keyword>
<feature type="transmembrane region" description="Helical" evidence="7">
    <location>
        <begin position="179"/>
        <end position="197"/>
    </location>
</feature>
<evidence type="ECO:0000256" key="7">
    <source>
        <dbReference type="SAM" id="Phobius"/>
    </source>
</evidence>
<keyword evidence="6 7" id="KW-0472">Membrane</keyword>
<keyword evidence="4 7" id="KW-0812">Transmembrane</keyword>
<keyword evidence="5 7" id="KW-1133">Transmembrane helix</keyword>
<keyword evidence="3" id="KW-1003">Cell membrane</keyword>
<feature type="transmembrane region" description="Helical" evidence="7">
    <location>
        <begin position="95"/>
        <end position="113"/>
    </location>
</feature>
<comment type="subcellular location">
    <subcellularLocation>
        <location evidence="1">Cell membrane</location>
        <topology evidence="1">Multi-pass membrane protein</topology>
    </subcellularLocation>
</comment>
<dbReference type="InterPro" id="IPR005115">
    <property type="entry name" value="Gly_transporter"/>
</dbReference>
<feature type="transmembrane region" description="Helical" evidence="7">
    <location>
        <begin position="38"/>
        <end position="59"/>
    </location>
</feature>
<organism evidence="9 10">
    <name type="scientific">Allosphingosinicella humi</name>
    <dbReference type="NCBI Taxonomy" id="2068657"/>
    <lineage>
        <taxon>Bacteria</taxon>
        <taxon>Pseudomonadati</taxon>
        <taxon>Pseudomonadota</taxon>
        <taxon>Alphaproteobacteria</taxon>
        <taxon>Sphingomonadales</taxon>
        <taxon>Sphingomonadaceae</taxon>
        <taxon>Allosphingosinicella</taxon>
    </lineage>
</organism>
<evidence type="ECO:0000256" key="2">
    <source>
        <dbReference type="ARBA" id="ARBA00008193"/>
    </source>
</evidence>
<dbReference type="EMBL" id="QFFF01000001">
    <property type="protein sequence ID" value="PWG02581.1"/>
    <property type="molecule type" value="Genomic_DNA"/>
</dbReference>
<accession>A0A2U2J2S4</accession>
<evidence type="ECO:0000256" key="5">
    <source>
        <dbReference type="ARBA" id="ARBA00022989"/>
    </source>
</evidence>
<feature type="domain" description="Glycine transporter" evidence="8">
    <location>
        <begin position="97"/>
        <end position="170"/>
    </location>
</feature>
<dbReference type="RefSeq" id="WP_109270720.1">
    <property type="nucleotide sequence ID" value="NZ_QFFF01000001.1"/>
</dbReference>
<evidence type="ECO:0000256" key="1">
    <source>
        <dbReference type="ARBA" id="ARBA00004651"/>
    </source>
</evidence>
<dbReference type="AlphaFoldDB" id="A0A2U2J2S4"/>
<dbReference type="PANTHER" id="PTHR30506:SF3">
    <property type="entry name" value="UPF0126 INNER MEMBRANE PROTEIN YADS-RELATED"/>
    <property type="match status" value="1"/>
</dbReference>
<evidence type="ECO:0000313" key="9">
    <source>
        <dbReference type="EMBL" id="PWG02581.1"/>
    </source>
</evidence>
<evidence type="ECO:0000256" key="3">
    <source>
        <dbReference type="ARBA" id="ARBA00022475"/>
    </source>
</evidence>
<proteinExistence type="inferred from homology"/>
<feature type="transmembrane region" description="Helical" evidence="7">
    <location>
        <begin position="155"/>
        <end position="173"/>
    </location>
</feature>